<dbReference type="RefSeq" id="WP_184310249.1">
    <property type="nucleotide sequence ID" value="NZ_JACHXU010000062.1"/>
</dbReference>
<feature type="transmembrane region" description="Helical" evidence="1">
    <location>
        <begin position="53"/>
        <end position="76"/>
    </location>
</feature>
<comment type="caution">
    <text evidence="2">The sequence shown here is derived from an EMBL/GenBank/DDBJ whole genome shotgun (WGS) entry which is preliminary data.</text>
</comment>
<accession>A0A7W5E6P3</accession>
<sequence length="175" mass="19443">MEQIDLNAETKKLRQMSPLNNEVLKGILMVFLIATAMGVGGTVLTEPQNDEPWWIQLAIMALVQAGCLATAAYVYLRMSKLIKRGNVIFAKVESTHWLPKNIHSINLEYEIDDAIHTKAINGPGFFARDLKCQPALLAAVDPKDPKSLTLLYKFARSKKEREAIFFGSSGLHSDG</sequence>
<protein>
    <submittedName>
        <fullName evidence="2">Uncharacterized protein</fullName>
    </submittedName>
</protein>
<dbReference type="EMBL" id="JACHXU010000062">
    <property type="protein sequence ID" value="MBB3210739.1"/>
    <property type="molecule type" value="Genomic_DNA"/>
</dbReference>
<feature type="transmembrane region" description="Helical" evidence="1">
    <location>
        <begin position="23"/>
        <end position="41"/>
    </location>
</feature>
<keyword evidence="1" id="KW-0472">Membrane</keyword>
<organism evidence="2 3">
    <name type="scientific">Aporhodopirellula rubra</name>
    <dbReference type="NCBI Taxonomy" id="980271"/>
    <lineage>
        <taxon>Bacteria</taxon>
        <taxon>Pseudomonadati</taxon>
        <taxon>Planctomycetota</taxon>
        <taxon>Planctomycetia</taxon>
        <taxon>Pirellulales</taxon>
        <taxon>Pirellulaceae</taxon>
        <taxon>Aporhodopirellula</taxon>
    </lineage>
</organism>
<proteinExistence type="predicted"/>
<dbReference type="Proteomes" id="UP000536179">
    <property type="component" value="Unassembled WGS sequence"/>
</dbReference>
<keyword evidence="3" id="KW-1185">Reference proteome</keyword>
<keyword evidence="1" id="KW-0812">Transmembrane</keyword>
<evidence type="ECO:0000256" key="1">
    <source>
        <dbReference type="SAM" id="Phobius"/>
    </source>
</evidence>
<keyword evidence="1" id="KW-1133">Transmembrane helix</keyword>
<gene>
    <name evidence="2" type="ORF">FHS27_006587</name>
</gene>
<reference evidence="2 3" key="1">
    <citation type="submission" date="2020-08" db="EMBL/GenBank/DDBJ databases">
        <title>Genomic Encyclopedia of Type Strains, Phase III (KMG-III): the genomes of soil and plant-associated and newly described type strains.</title>
        <authorList>
            <person name="Whitman W."/>
        </authorList>
    </citation>
    <scope>NUCLEOTIDE SEQUENCE [LARGE SCALE GENOMIC DNA]</scope>
    <source>
        <strain evidence="2 3">CECT 8075</strain>
    </source>
</reference>
<dbReference type="AlphaFoldDB" id="A0A7W5E6P3"/>
<evidence type="ECO:0000313" key="3">
    <source>
        <dbReference type="Proteomes" id="UP000536179"/>
    </source>
</evidence>
<evidence type="ECO:0000313" key="2">
    <source>
        <dbReference type="EMBL" id="MBB3210739.1"/>
    </source>
</evidence>
<name>A0A7W5E6P3_9BACT</name>